<keyword evidence="2" id="KW-1185">Reference proteome</keyword>
<dbReference type="EMBL" id="BNED01000002">
    <property type="protein sequence ID" value="GHI74503.1"/>
    <property type="molecule type" value="Genomic_DNA"/>
</dbReference>
<evidence type="ECO:0000313" key="1">
    <source>
        <dbReference type="EMBL" id="GHI74503.1"/>
    </source>
</evidence>
<gene>
    <name evidence="1" type="ORF">Sspor_00640</name>
</gene>
<name>A0ABQ3T297_9ACTN</name>
<reference evidence="2" key="1">
    <citation type="submission" date="2023-07" db="EMBL/GenBank/DDBJ databases">
        <title>Whole genome shotgun sequence of Streptomyces spororaveus NBRC 15456.</title>
        <authorList>
            <person name="Komaki H."/>
            <person name="Tamura T."/>
        </authorList>
    </citation>
    <scope>NUCLEOTIDE SEQUENCE [LARGE SCALE GENOMIC DNA]</scope>
    <source>
        <strain evidence="2">NBRC 15456</strain>
    </source>
</reference>
<proteinExistence type="predicted"/>
<accession>A0ABQ3T297</accession>
<protein>
    <submittedName>
        <fullName evidence="1">Uncharacterized protein</fullName>
    </submittedName>
</protein>
<dbReference type="Proteomes" id="UP000608522">
    <property type="component" value="Unassembled WGS sequence"/>
</dbReference>
<evidence type="ECO:0000313" key="2">
    <source>
        <dbReference type="Proteomes" id="UP000608522"/>
    </source>
</evidence>
<comment type="caution">
    <text evidence="1">The sequence shown here is derived from an EMBL/GenBank/DDBJ whole genome shotgun (WGS) entry which is preliminary data.</text>
</comment>
<organism evidence="1 2">
    <name type="scientific">Streptomyces spororaveus</name>
    <dbReference type="NCBI Taxonomy" id="284039"/>
    <lineage>
        <taxon>Bacteria</taxon>
        <taxon>Bacillati</taxon>
        <taxon>Actinomycetota</taxon>
        <taxon>Actinomycetes</taxon>
        <taxon>Kitasatosporales</taxon>
        <taxon>Streptomycetaceae</taxon>
        <taxon>Streptomyces</taxon>
    </lineage>
</organism>
<sequence length="127" mass="13184">MTGTQPLFTRVELKGPPEAVDDLVTGLSEIGEIAFDSRGTPDARGEVACIAEVVTAPRLPASGPGPMRVVMQTAFDVDPAQWPGLSLEEVRARLEEAVTAAVSHAVAGSSGVAARVVSLRPARAPRV</sequence>
<dbReference type="RefSeq" id="WP_202197140.1">
    <property type="nucleotide sequence ID" value="NZ_BAAATO010000022.1"/>
</dbReference>